<reference evidence="1" key="1">
    <citation type="submission" date="2019-03" db="EMBL/GenBank/DDBJ databases">
        <title>Single cell metagenomics reveals metabolic interactions within the superorganism composed of flagellate Streblomastix strix and complex community of Bacteroidetes bacteria on its surface.</title>
        <authorList>
            <person name="Treitli S.C."/>
            <person name="Kolisko M."/>
            <person name="Husnik F."/>
            <person name="Keeling P."/>
            <person name="Hampl V."/>
        </authorList>
    </citation>
    <scope>NUCLEOTIDE SEQUENCE</scope>
    <source>
        <strain evidence="1">STM</strain>
    </source>
</reference>
<name>A0A5J4PBC4_9ZZZZ</name>
<protein>
    <submittedName>
        <fullName evidence="1">Uncharacterized protein</fullName>
    </submittedName>
</protein>
<sequence>MPHKTVSMSKIRQILRCYDQG</sequence>
<proteinExistence type="predicted"/>
<organism evidence="1">
    <name type="scientific">termite gut metagenome</name>
    <dbReference type="NCBI Taxonomy" id="433724"/>
    <lineage>
        <taxon>unclassified sequences</taxon>
        <taxon>metagenomes</taxon>
        <taxon>organismal metagenomes</taxon>
    </lineage>
</organism>
<feature type="non-terminal residue" evidence="1">
    <location>
        <position position="21"/>
    </location>
</feature>
<evidence type="ECO:0000313" key="1">
    <source>
        <dbReference type="EMBL" id="KAA6306602.1"/>
    </source>
</evidence>
<comment type="caution">
    <text evidence="1">The sequence shown here is derived from an EMBL/GenBank/DDBJ whole genome shotgun (WGS) entry which is preliminary data.</text>
</comment>
<gene>
    <name evidence="1" type="ORF">EZS27_041737</name>
</gene>
<accession>A0A5J4PBC4</accession>
<dbReference type="AlphaFoldDB" id="A0A5J4PBC4"/>
<dbReference type="EMBL" id="SNRY01009785">
    <property type="protein sequence ID" value="KAA6306602.1"/>
    <property type="molecule type" value="Genomic_DNA"/>
</dbReference>